<protein>
    <submittedName>
        <fullName evidence="3">Molybdopterin-dependent oxidoreductase</fullName>
    </submittedName>
</protein>
<dbReference type="Proteomes" id="UP000321926">
    <property type="component" value="Unassembled WGS sequence"/>
</dbReference>
<dbReference type="SUPFAM" id="SSF56003">
    <property type="entry name" value="Molybdenum cofactor-binding domain"/>
    <property type="match status" value="2"/>
</dbReference>
<evidence type="ECO:0000259" key="2">
    <source>
        <dbReference type="SMART" id="SM01008"/>
    </source>
</evidence>
<dbReference type="Gene3D" id="3.90.1170.50">
    <property type="entry name" value="Aldehyde oxidase/xanthine dehydrogenase, a/b hammerhead"/>
    <property type="match status" value="1"/>
</dbReference>
<accession>A0A5C8J4P8</accession>
<dbReference type="Pfam" id="PF20256">
    <property type="entry name" value="MoCoBD_2"/>
    <property type="match status" value="1"/>
</dbReference>
<dbReference type="EMBL" id="VRTY01000100">
    <property type="protein sequence ID" value="TXK31164.1"/>
    <property type="molecule type" value="Genomic_DNA"/>
</dbReference>
<dbReference type="InterPro" id="IPR046867">
    <property type="entry name" value="AldOxase/xan_DH_MoCoBD2"/>
</dbReference>
<organism evidence="3 4">
    <name type="scientific">Pontibacter qinzhouensis</name>
    <dbReference type="NCBI Taxonomy" id="2603253"/>
    <lineage>
        <taxon>Bacteria</taxon>
        <taxon>Pseudomonadati</taxon>
        <taxon>Bacteroidota</taxon>
        <taxon>Cytophagia</taxon>
        <taxon>Cytophagales</taxon>
        <taxon>Hymenobacteraceae</taxon>
        <taxon>Pontibacter</taxon>
    </lineage>
</organism>
<keyword evidence="4" id="KW-1185">Reference proteome</keyword>
<dbReference type="InterPro" id="IPR008274">
    <property type="entry name" value="AldOxase/xan_DH_MoCoBD1"/>
</dbReference>
<dbReference type="AlphaFoldDB" id="A0A5C8J4P8"/>
<dbReference type="InterPro" id="IPR052516">
    <property type="entry name" value="N-heterocyclic_Hydroxylase"/>
</dbReference>
<comment type="caution">
    <text evidence="3">The sequence shown here is derived from an EMBL/GenBank/DDBJ whole genome shotgun (WGS) entry which is preliminary data.</text>
</comment>
<dbReference type="InterPro" id="IPR000674">
    <property type="entry name" value="Ald_Oxase/Xan_DH_a/b"/>
</dbReference>
<dbReference type="GO" id="GO:0016491">
    <property type="term" value="F:oxidoreductase activity"/>
    <property type="evidence" value="ECO:0007669"/>
    <property type="project" value="InterPro"/>
</dbReference>
<evidence type="ECO:0000313" key="3">
    <source>
        <dbReference type="EMBL" id="TXK31164.1"/>
    </source>
</evidence>
<evidence type="ECO:0000256" key="1">
    <source>
        <dbReference type="SAM" id="MobiDB-lite"/>
    </source>
</evidence>
<feature type="region of interest" description="Disordered" evidence="1">
    <location>
        <begin position="1"/>
        <end position="22"/>
    </location>
</feature>
<dbReference type="InterPro" id="IPR037165">
    <property type="entry name" value="AldOxase/xan_DH_Mopterin-bd_sf"/>
</dbReference>
<reference evidence="3 4" key="1">
    <citation type="submission" date="2019-08" db="EMBL/GenBank/DDBJ databases">
        <authorList>
            <person name="Shi S."/>
        </authorList>
    </citation>
    <scope>NUCLEOTIDE SEQUENCE [LARGE SCALE GENOMIC DNA]</scope>
    <source>
        <strain evidence="3 4">GY10130</strain>
    </source>
</reference>
<proteinExistence type="predicted"/>
<evidence type="ECO:0000313" key="4">
    <source>
        <dbReference type="Proteomes" id="UP000321926"/>
    </source>
</evidence>
<dbReference type="InterPro" id="IPR006311">
    <property type="entry name" value="TAT_signal"/>
</dbReference>
<dbReference type="Pfam" id="PF02738">
    <property type="entry name" value="MoCoBD_1"/>
    <property type="match status" value="1"/>
</dbReference>
<name>A0A5C8J4P8_9BACT</name>
<dbReference type="PANTHER" id="PTHR47495:SF1">
    <property type="entry name" value="BLL3820 PROTEIN"/>
    <property type="match status" value="1"/>
</dbReference>
<dbReference type="Gene3D" id="3.30.365.10">
    <property type="entry name" value="Aldehyde oxidase/xanthine dehydrogenase, molybdopterin binding domain"/>
    <property type="match status" value="3"/>
</dbReference>
<sequence>MNEEKVTSLGQQEPETEQKAGFKQSRRHFLKLLGGGIAVSFVLQDAFALLSDTPTSALAQKATSKQIGGWLHISEDDIITVYTGKVEVGQNIRTSLAQVVAEELRVPVSSIKMVMGDTDLVPYDAGTFGSRSTPSMGPQLRKAAATARTMLLGLAAAEWKTDKSSLRIADGKIINTKNNNSLSFGQLTKGKELLEAVVEDAALTPTEQWKIAGTSVPKVNGREIITGKHTYVSDMKIPGMLQGKILRAPAYGATLGAVDLAAAKAIPGVVVVQDGNFVGVAAPDRATAAKAIAALQPAWETKPQPSRAEIFDYLKKNASTPRSGGRGSSEKGSIAEGMAAAAKTLTSTYNIDYIAHAPMEPRAALAHWENGKLTVWTGTQRPFGVQDDLAKDFGIDKENVRVIMPDTGSAYGGKHSGEAAHEAARLAKAAQKPVKLTWTREEEFTWAYFRPAGVIEVSSGVKADGTLTAWEFHNYNSGPAGIETPYTVPNQQIQYHPVDSPLKQGSYRGLASTANIFVLESQMDDLAQLVNMDPLAFRLKNLQEPRLRAVFE</sequence>
<dbReference type="PROSITE" id="PS51318">
    <property type="entry name" value="TAT"/>
    <property type="match status" value="1"/>
</dbReference>
<dbReference type="SMART" id="SM01008">
    <property type="entry name" value="Ald_Xan_dh_C"/>
    <property type="match status" value="1"/>
</dbReference>
<dbReference type="OrthoDB" id="605889at2"/>
<feature type="domain" description="Aldehyde oxidase/xanthine dehydrogenase a/b hammerhead" evidence="2">
    <location>
        <begin position="226"/>
        <end position="303"/>
    </location>
</feature>
<feature type="non-terminal residue" evidence="3">
    <location>
        <position position="552"/>
    </location>
</feature>
<gene>
    <name evidence="3" type="ORF">FVR03_19775</name>
</gene>
<dbReference type="PANTHER" id="PTHR47495">
    <property type="entry name" value="ALDEHYDE DEHYDROGENASE"/>
    <property type="match status" value="1"/>
</dbReference>
<dbReference type="RefSeq" id="WP_147923504.1">
    <property type="nucleotide sequence ID" value="NZ_VRTY01000100.1"/>
</dbReference>